<proteinExistence type="predicted"/>
<feature type="compositionally biased region" description="Basic and acidic residues" evidence="1">
    <location>
        <begin position="319"/>
        <end position="337"/>
    </location>
</feature>
<feature type="compositionally biased region" description="Basic and acidic residues" evidence="1">
    <location>
        <begin position="109"/>
        <end position="124"/>
    </location>
</feature>
<dbReference type="AlphaFoldDB" id="A0A8S0VV14"/>
<keyword evidence="2" id="KW-0812">Transmembrane</keyword>
<keyword evidence="4" id="KW-1185">Reference proteome</keyword>
<feature type="region of interest" description="Disordered" evidence="1">
    <location>
        <begin position="51"/>
        <end position="74"/>
    </location>
</feature>
<organism evidence="3 4">
    <name type="scientific">Cyclocybe aegerita</name>
    <name type="common">Black poplar mushroom</name>
    <name type="synonym">Agrocybe aegerita</name>
    <dbReference type="NCBI Taxonomy" id="1973307"/>
    <lineage>
        <taxon>Eukaryota</taxon>
        <taxon>Fungi</taxon>
        <taxon>Dikarya</taxon>
        <taxon>Basidiomycota</taxon>
        <taxon>Agaricomycotina</taxon>
        <taxon>Agaricomycetes</taxon>
        <taxon>Agaricomycetidae</taxon>
        <taxon>Agaricales</taxon>
        <taxon>Agaricineae</taxon>
        <taxon>Bolbitiaceae</taxon>
        <taxon>Cyclocybe</taxon>
    </lineage>
</organism>
<name>A0A8S0VV14_CYCAE</name>
<comment type="caution">
    <text evidence="3">The sequence shown here is derived from an EMBL/GenBank/DDBJ whole genome shotgun (WGS) entry which is preliminary data.</text>
</comment>
<accession>A0A8S0VV14</accession>
<evidence type="ECO:0000313" key="4">
    <source>
        <dbReference type="Proteomes" id="UP000467700"/>
    </source>
</evidence>
<evidence type="ECO:0000256" key="1">
    <source>
        <dbReference type="SAM" id="MobiDB-lite"/>
    </source>
</evidence>
<keyword evidence="2" id="KW-0472">Membrane</keyword>
<feature type="region of interest" description="Disordered" evidence="1">
    <location>
        <begin position="103"/>
        <end position="124"/>
    </location>
</feature>
<protein>
    <submittedName>
        <fullName evidence="3">Uncharacterized protein</fullName>
    </submittedName>
</protein>
<dbReference type="Proteomes" id="UP000467700">
    <property type="component" value="Unassembled WGS sequence"/>
</dbReference>
<evidence type="ECO:0000313" key="3">
    <source>
        <dbReference type="EMBL" id="CAA7263070.1"/>
    </source>
</evidence>
<keyword evidence="2" id="KW-1133">Transmembrane helix</keyword>
<feature type="compositionally biased region" description="Polar residues" evidence="1">
    <location>
        <begin position="60"/>
        <end position="70"/>
    </location>
</feature>
<feature type="region of interest" description="Disordered" evidence="1">
    <location>
        <begin position="306"/>
        <end position="356"/>
    </location>
</feature>
<dbReference type="EMBL" id="CACVBS010000038">
    <property type="protein sequence ID" value="CAA7263070.1"/>
    <property type="molecule type" value="Genomic_DNA"/>
</dbReference>
<feature type="transmembrane region" description="Helical" evidence="2">
    <location>
        <begin position="23"/>
        <end position="42"/>
    </location>
</feature>
<gene>
    <name evidence="3" type="ORF">AAE3_LOCUS5448</name>
</gene>
<reference evidence="3 4" key="1">
    <citation type="submission" date="2020-01" db="EMBL/GenBank/DDBJ databases">
        <authorList>
            <person name="Gupta K D."/>
        </authorList>
    </citation>
    <scope>NUCLEOTIDE SEQUENCE [LARGE SCALE GENOMIC DNA]</scope>
</reference>
<sequence length="356" mass="41566">MVDHHDNVFGALSRMMKGTMPNLNITVTFCVFLVVVALVWNLRKQRKGAGRRSSMLGQLKANTAPTSQSPEKVDDYRYESQLGISILMQRLTQEDEDRYAALARGESVPPRKKDPSMASDQEKEQHPLLFCTAEEYINRHQTSPHDERRWGCRDELPEYGSHLDIFWCRGEDPERRQTKYPATFYECWCDFETRKDFAWVQPHILPPEPTLLDIRHTKRQNELAQEESRSTYNYIIQSTAKALLDKDPRYTIYKRRQTQLLDGFLKLQRERQANGSGGRLDPRHFGMVMTSSGRIEEVHEDLVARPMNKKERKRLKKQKEREEREAKQVRPADHGGRLLEPGPASVAQARRRFDLD</sequence>
<evidence type="ECO:0000256" key="2">
    <source>
        <dbReference type="SAM" id="Phobius"/>
    </source>
</evidence>